<keyword evidence="2" id="KW-0687">Ribonucleoprotein</keyword>
<protein>
    <submittedName>
        <fullName evidence="3">Uncharacterized protein</fullName>
    </submittedName>
</protein>
<dbReference type="Proteomes" id="UP001206925">
    <property type="component" value="Unassembled WGS sequence"/>
</dbReference>
<dbReference type="InterPro" id="IPR014721">
    <property type="entry name" value="Ribsml_uS5_D2-typ_fold_subgr"/>
</dbReference>
<gene>
    <name evidence="3" type="ORF">M8C21_029713</name>
</gene>
<name>A0AAD5G1S3_AMBAR</name>
<organism evidence="3 4">
    <name type="scientific">Ambrosia artemisiifolia</name>
    <name type="common">Common ragweed</name>
    <dbReference type="NCBI Taxonomy" id="4212"/>
    <lineage>
        <taxon>Eukaryota</taxon>
        <taxon>Viridiplantae</taxon>
        <taxon>Streptophyta</taxon>
        <taxon>Embryophyta</taxon>
        <taxon>Tracheophyta</taxon>
        <taxon>Spermatophyta</taxon>
        <taxon>Magnoliopsida</taxon>
        <taxon>eudicotyledons</taxon>
        <taxon>Gunneridae</taxon>
        <taxon>Pentapetalae</taxon>
        <taxon>asterids</taxon>
        <taxon>campanulids</taxon>
        <taxon>Asterales</taxon>
        <taxon>Asteraceae</taxon>
        <taxon>Asteroideae</taxon>
        <taxon>Heliantheae alliance</taxon>
        <taxon>Heliantheae</taxon>
        <taxon>Ambrosia</taxon>
    </lineage>
</organism>
<keyword evidence="4" id="KW-1185">Reference proteome</keyword>
<proteinExistence type="predicted"/>
<sequence>MQQQQQQQQHQNWLEMHEQVETQKTTEQDRLLEKTHPPIRCSQRANYVTIVIIKSFTIEWRINRCDLCVLAAGFLTRDSRIVERKKPGMAKARRSYQWYHIYHHPSGLGKALRGRKKKNKGLDAG</sequence>
<evidence type="ECO:0000313" key="3">
    <source>
        <dbReference type="EMBL" id="KAI7725365.1"/>
    </source>
</evidence>
<dbReference type="GO" id="GO:0005840">
    <property type="term" value="C:ribosome"/>
    <property type="evidence" value="ECO:0007669"/>
    <property type="project" value="UniProtKB-KW"/>
</dbReference>
<comment type="caution">
    <text evidence="3">The sequence shown here is derived from an EMBL/GenBank/DDBJ whole genome shotgun (WGS) entry which is preliminary data.</text>
</comment>
<dbReference type="GO" id="GO:0003735">
    <property type="term" value="F:structural constituent of ribosome"/>
    <property type="evidence" value="ECO:0007669"/>
    <property type="project" value="InterPro"/>
</dbReference>
<dbReference type="EMBL" id="JAMZMK010011975">
    <property type="protein sequence ID" value="KAI7725365.1"/>
    <property type="molecule type" value="Genomic_DNA"/>
</dbReference>
<dbReference type="InterPro" id="IPR000754">
    <property type="entry name" value="Ribosomal_uS9"/>
</dbReference>
<dbReference type="InterPro" id="IPR020568">
    <property type="entry name" value="Ribosomal_Su5_D2-typ_SF"/>
</dbReference>
<evidence type="ECO:0000256" key="1">
    <source>
        <dbReference type="ARBA" id="ARBA00022980"/>
    </source>
</evidence>
<dbReference type="AlphaFoldDB" id="A0AAD5G1S3"/>
<dbReference type="GO" id="GO:0006412">
    <property type="term" value="P:translation"/>
    <property type="evidence" value="ECO:0007669"/>
    <property type="project" value="InterPro"/>
</dbReference>
<evidence type="ECO:0000256" key="2">
    <source>
        <dbReference type="ARBA" id="ARBA00023274"/>
    </source>
</evidence>
<evidence type="ECO:0000313" key="4">
    <source>
        <dbReference type="Proteomes" id="UP001206925"/>
    </source>
</evidence>
<dbReference type="SUPFAM" id="SSF54211">
    <property type="entry name" value="Ribosomal protein S5 domain 2-like"/>
    <property type="match status" value="1"/>
</dbReference>
<accession>A0AAD5G1S3</accession>
<reference evidence="3" key="1">
    <citation type="submission" date="2022-06" db="EMBL/GenBank/DDBJ databases">
        <title>Uncovering the hologenomic basis of an extraordinary plant invasion.</title>
        <authorList>
            <person name="Bieker V.C."/>
            <person name="Martin M.D."/>
            <person name="Gilbert T."/>
            <person name="Hodgins K."/>
            <person name="Battlay P."/>
            <person name="Petersen B."/>
            <person name="Wilson J."/>
        </authorList>
    </citation>
    <scope>NUCLEOTIDE SEQUENCE</scope>
    <source>
        <strain evidence="3">AA19_3_7</strain>
        <tissue evidence="3">Leaf</tissue>
    </source>
</reference>
<dbReference type="Pfam" id="PF00380">
    <property type="entry name" value="Ribosomal_S9"/>
    <property type="match status" value="1"/>
</dbReference>
<dbReference type="Gene3D" id="3.30.230.10">
    <property type="match status" value="1"/>
</dbReference>
<keyword evidence="1" id="KW-0689">Ribosomal protein</keyword>
<dbReference type="GO" id="GO:1990904">
    <property type="term" value="C:ribonucleoprotein complex"/>
    <property type="evidence" value="ECO:0007669"/>
    <property type="project" value="UniProtKB-KW"/>
</dbReference>